<sequence>MSEGGLLTWKRKSDKAFVNSGQYNLDSMGLPSQPPEGKDWRKNNENQWELFDKQEKDNEKGGFVMVKDPNEKKEEQEENENGEVRTVSVNSSRQLLPSFPPERASLLHKVNRDIDTLEGLCLRYKTNRRTLQNMNNFSGSSLAMAPDVLKVPRQLGAPNRRSSKEAIEAMERANILKRFINLFPTLSQMEARIYLDDTSYDFDVAVKAAQEDLKWEESDKGARAERKHSRFNDRVDQAEQFVKGSKIGEEDQAGKGHIRMVAVAMEEDV</sequence>
<evidence type="ECO:0000313" key="2">
    <source>
        <dbReference type="EMBL" id="GMH81336.1"/>
    </source>
</evidence>
<protein>
    <recommendedName>
        <fullName evidence="4">CUE domain-containing protein</fullName>
    </recommendedName>
</protein>
<organism evidence="2 3">
    <name type="scientific">Triparma laevis f. inornata</name>
    <dbReference type="NCBI Taxonomy" id="1714386"/>
    <lineage>
        <taxon>Eukaryota</taxon>
        <taxon>Sar</taxon>
        <taxon>Stramenopiles</taxon>
        <taxon>Ochrophyta</taxon>
        <taxon>Bolidophyceae</taxon>
        <taxon>Parmales</taxon>
        <taxon>Triparmaceae</taxon>
        <taxon>Triparma</taxon>
    </lineage>
</organism>
<evidence type="ECO:0000256" key="1">
    <source>
        <dbReference type="SAM" id="MobiDB-lite"/>
    </source>
</evidence>
<evidence type="ECO:0008006" key="4">
    <source>
        <dbReference type="Google" id="ProtNLM"/>
    </source>
</evidence>
<comment type="caution">
    <text evidence="2">The sequence shown here is derived from an EMBL/GenBank/DDBJ whole genome shotgun (WGS) entry which is preliminary data.</text>
</comment>
<accession>A0A9W7AYQ7</accession>
<feature type="compositionally biased region" description="Basic and acidic residues" evidence="1">
    <location>
        <begin position="36"/>
        <end position="60"/>
    </location>
</feature>
<evidence type="ECO:0000313" key="3">
    <source>
        <dbReference type="Proteomes" id="UP001162640"/>
    </source>
</evidence>
<dbReference type="AlphaFoldDB" id="A0A9W7AYQ7"/>
<feature type="region of interest" description="Disordered" evidence="1">
    <location>
        <begin position="22"/>
        <end position="95"/>
    </location>
</feature>
<reference evidence="3" key="1">
    <citation type="journal article" date="2023" name="Commun. Biol.">
        <title>Genome analysis of Parmales, the sister group of diatoms, reveals the evolutionary specialization of diatoms from phago-mixotrophs to photoautotrophs.</title>
        <authorList>
            <person name="Ban H."/>
            <person name="Sato S."/>
            <person name="Yoshikawa S."/>
            <person name="Yamada K."/>
            <person name="Nakamura Y."/>
            <person name="Ichinomiya M."/>
            <person name="Sato N."/>
            <person name="Blanc-Mathieu R."/>
            <person name="Endo H."/>
            <person name="Kuwata A."/>
            <person name="Ogata H."/>
        </authorList>
    </citation>
    <scope>NUCLEOTIDE SEQUENCE [LARGE SCALE GENOMIC DNA]</scope>
</reference>
<dbReference type="EMBL" id="BLQM01000298">
    <property type="protein sequence ID" value="GMH81336.1"/>
    <property type="molecule type" value="Genomic_DNA"/>
</dbReference>
<gene>
    <name evidence="2" type="ORF">TL16_g08899</name>
</gene>
<name>A0A9W7AYQ7_9STRA</name>
<dbReference type="Proteomes" id="UP001162640">
    <property type="component" value="Unassembled WGS sequence"/>
</dbReference>
<proteinExistence type="predicted"/>